<sequence length="97" mass="10312">MTTIKVLGTGCANCKTTMKLIEEVAVEKNVNIQLEKEEDIQAIMTYGVMSTPGVVIDEKVVHSGGIPSRDTIAQWLDGCFEKTNISTDSNGGGCCGS</sequence>
<evidence type="ECO:0000313" key="2">
    <source>
        <dbReference type="EMBL" id="VAW67532.1"/>
    </source>
</evidence>
<dbReference type="PANTHER" id="PTHR36450:SF1">
    <property type="entry name" value="THIOREDOXIN"/>
    <property type="match status" value="1"/>
</dbReference>
<dbReference type="InterPro" id="IPR036249">
    <property type="entry name" value="Thioredoxin-like_sf"/>
</dbReference>
<name>A0A3B0XWM3_9ZZZZ</name>
<accession>A0A3B0XWM3</accession>
<dbReference type="SUPFAM" id="SSF52833">
    <property type="entry name" value="Thioredoxin-like"/>
    <property type="match status" value="1"/>
</dbReference>
<dbReference type="EMBL" id="UOFJ01000277">
    <property type="protein sequence ID" value="VAW67532.1"/>
    <property type="molecule type" value="Genomic_DNA"/>
</dbReference>
<feature type="domain" description="Thioredoxin-like fold" evidence="1">
    <location>
        <begin position="3"/>
        <end position="76"/>
    </location>
</feature>
<keyword evidence="2" id="KW-0413">Isomerase</keyword>
<gene>
    <name evidence="2" type="ORF">MNBD_GAMMA10-722</name>
</gene>
<protein>
    <submittedName>
        <fullName evidence="2">Thiol-disulfide isomerase and thioredoxins</fullName>
    </submittedName>
</protein>
<dbReference type="Gene3D" id="3.40.30.10">
    <property type="entry name" value="Glutaredoxin"/>
    <property type="match status" value="1"/>
</dbReference>
<dbReference type="Pfam" id="PF13192">
    <property type="entry name" value="Thioredoxin_3"/>
    <property type="match status" value="1"/>
</dbReference>
<dbReference type="AlphaFoldDB" id="A0A3B0XWM3"/>
<proteinExistence type="predicted"/>
<dbReference type="GO" id="GO:0016853">
    <property type="term" value="F:isomerase activity"/>
    <property type="evidence" value="ECO:0007669"/>
    <property type="project" value="UniProtKB-KW"/>
</dbReference>
<evidence type="ECO:0000259" key="1">
    <source>
        <dbReference type="Pfam" id="PF13192"/>
    </source>
</evidence>
<reference evidence="2" key="1">
    <citation type="submission" date="2018-06" db="EMBL/GenBank/DDBJ databases">
        <authorList>
            <person name="Zhirakovskaya E."/>
        </authorList>
    </citation>
    <scope>NUCLEOTIDE SEQUENCE</scope>
</reference>
<organism evidence="2">
    <name type="scientific">hydrothermal vent metagenome</name>
    <dbReference type="NCBI Taxonomy" id="652676"/>
    <lineage>
        <taxon>unclassified sequences</taxon>
        <taxon>metagenomes</taxon>
        <taxon>ecological metagenomes</taxon>
    </lineage>
</organism>
<dbReference type="NCBIfam" id="TIGR00412">
    <property type="entry name" value="redox_disulf_2"/>
    <property type="match status" value="1"/>
</dbReference>
<dbReference type="InterPro" id="IPR012336">
    <property type="entry name" value="Thioredoxin-like_fold"/>
</dbReference>
<dbReference type="PANTHER" id="PTHR36450">
    <property type="entry name" value="THIOREDOXIN"/>
    <property type="match status" value="1"/>
</dbReference>
<dbReference type="InterPro" id="IPR005243">
    <property type="entry name" value="THIRX-like_proc"/>
</dbReference>